<sequence>MDFDEYNTAYLLYAPAKNPQGWNLDLSAFGQALDGSFPEVRYRPEDGHTARLSFWAMTAEGEEFDGFADNESRDTIALSSTTVDEAAAFILWLRDSYLPAPDLIRFTSELAFAREIETDWRIPATGDHARIADEIKQHLQVVVGG</sequence>
<dbReference type="EMBL" id="CP108195">
    <property type="protein sequence ID" value="WTS11879.1"/>
    <property type="molecule type" value="Genomic_DNA"/>
</dbReference>
<name>A0AAU1U1S7_9ACTN</name>
<protein>
    <submittedName>
        <fullName evidence="1">Uncharacterized protein</fullName>
    </submittedName>
</protein>
<reference evidence="1" key="1">
    <citation type="submission" date="2022-10" db="EMBL/GenBank/DDBJ databases">
        <title>The complete genomes of actinobacterial strains from the NBC collection.</title>
        <authorList>
            <person name="Joergensen T.S."/>
            <person name="Alvarez Arevalo M."/>
            <person name="Sterndorff E.B."/>
            <person name="Faurdal D."/>
            <person name="Vuksanovic O."/>
            <person name="Mourched A.-S."/>
            <person name="Charusanti P."/>
            <person name="Shaw S."/>
            <person name="Blin K."/>
            <person name="Weber T."/>
        </authorList>
    </citation>
    <scope>NUCLEOTIDE SEQUENCE</scope>
    <source>
        <strain evidence="1">NBC_00119</strain>
    </source>
</reference>
<organism evidence="1">
    <name type="scientific">Streptomyces sp. NBC_00119</name>
    <dbReference type="NCBI Taxonomy" id="2975659"/>
    <lineage>
        <taxon>Bacteria</taxon>
        <taxon>Bacillati</taxon>
        <taxon>Actinomycetota</taxon>
        <taxon>Actinomycetes</taxon>
        <taxon>Kitasatosporales</taxon>
        <taxon>Streptomycetaceae</taxon>
        <taxon>Streptomyces</taxon>
    </lineage>
</organism>
<gene>
    <name evidence="1" type="ORF">OHU69_13060</name>
</gene>
<proteinExistence type="predicted"/>
<dbReference type="AlphaFoldDB" id="A0AAU1U1S7"/>
<accession>A0AAU1U1S7</accession>
<evidence type="ECO:0000313" key="1">
    <source>
        <dbReference type="EMBL" id="WTS11879.1"/>
    </source>
</evidence>